<dbReference type="PATRIC" id="fig|216938.3.peg.908"/>
<gene>
    <name evidence="3" type="primary">cutC</name>
    <name evidence="3" type="ORF">SHELI_v1c08950</name>
</gene>
<dbReference type="SUPFAM" id="SSF110395">
    <property type="entry name" value="CutC-like"/>
    <property type="match status" value="1"/>
</dbReference>
<evidence type="ECO:0000313" key="3">
    <source>
        <dbReference type="EMBL" id="AOG60844.1"/>
    </source>
</evidence>
<dbReference type="InterPro" id="IPR036822">
    <property type="entry name" value="CutC-like_dom_sf"/>
</dbReference>
<dbReference type="OrthoDB" id="9815677at2"/>
<dbReference type="KEGG" id="shj:SHELI_v1c08950"/>
<dbReference type="GO" id="GO:0005507">
    <property type="term" value="F:copper ion binding"/>
    <property type="evidence" value="ECO:0007669"/>
    <property type="project" value="TreeGrafter"/>
</dbReference>
<proteinExistence type="inferred from homology"/>
<dbReference type="InterPro" id="IPR005627">
    <property type="entry name" value="CutC-like"/>
</dbReference>
<dbReference type="PANTHER" id="PTHR12598:SF0">
    <property type="entry name" value="COPPER HOMEOSTASIS PROTEIN CUTC HOMOLOG"/>
    <property type="match status" value="1"/>
</dbReference>
<evidence type="ECO:0000256" key="1">
    <source>
        <dbReference type="ARBA" id="ARBA00007768"/>
    </source>
</evidence>
<dbReference type="Proteomes" id="UP000094378">
    <property type="component" value="Chromosome"/>
</dbReference>
<dbReference type="Gene3D" id="3.20.20.380">
    <property type="entry name" value="Copper homeostasis (CutC) domain"/>
    <property type="match status" value="1"/>
</dbReference>
<dbReference type="RefSeq" id="WP_069117094.1">
    <property type="nucleotide sequence ID" value="NZ_CP017015.1"/>
</dbReference>
<organism evidence="3 4">
    <name type="scientific">Spiroplasma helicoides</name>
    <dbReference type="NCBI Taxonomy" id="216938"/>
    <lineage>
        <taxon>Bacteria</taxon>
        <taxon>Bacillati</taxon>
        <taxon>Mycoplasmatota</taxon>
        <taxon>Mollicutes</taxon>
        <taxon>Entomoplasmatales</taxon>
        <taxon>Spiroplasmataceae</taxon>
        <taxon>Spiroplasma</taxon>
    </lineage>
</organism>
<evidence type="ECO:0000313" key="4">
    <source>
        <dbReference type="Proteomes" id="UP000094378"/>
    </source>
</evidence>
<name>A0A1B3SLP2_9MOLU</name>
<dbReference type="STRING" id="216938.SHELI_v1c08950"/>
<dbReference type="AlphaFoldDB" id="A0A1B3SLP2"/>
<accession>A0A1B3SLP2</accession>
<sequence length="226" mass="25623">MFLEVIAKSIDDVKKINKTKASRIELCKDLEVGGLTPDYELIDNASKISKLPVNVIVRPTSRDFIYTSDEKKQILKDIEYIKKTKANGIVFGALNQDKTIDIDLLKKVIKAKEDLQITFHKAFDEVTDFLESYKLLAYYKVDCVLTSGGSDLNKGFVVLESLKNLKLNTKILIGGGVNEQNFSKTLTISNYIHIGRMARFEHSWDKSVDDHRVNELINIFSSNNTN</sequence>
<keyword evidence="4" id="KW-1185">Reference proteome</keyword>
<dbReference type="EMBL" id="CP017015">
    <property type="protein sequence ID" value="AOG60844.1"/>
    <property type="molecule type" value="Genomic_DNA"/>
</dbReference>
<reference evidence="3 4" key="1">
    <citation type="submission" date="2016-08" db="EMBL/GenBank/DDBJ databases">
        <title>Complete genome sequence of Spiroplasma helicoides TABS-2 (DSM 22551).</title>
        <authorList>
            <person name="Shen W.-Y."/>
            <person name="Lo W.-S."/>
            <person name="Lai Y.-C."/>
            <person name="Kuo C.-H."/>
        </authorList>
    </citation>
    <scope>NUCLEOTIDE SEQUENCE [LARGE SCALE GENOMIC DNA]</scope>
    <source>
        <strain evidence="3 4">TABS-2</strain>
    </source>
</reference>
<evidence type="ECO:0000256" key="2">
    <source>
        <dbReference type="ARBA" id="ARBA00019014"/>
    </source>
</evidence>
<protein>
    <recommendedName>
        <fullName evidence="2">Copper homeostasis protein cutC homolog</fullName>
    </recommendedName>
</protein>
<dbReference type="Pfam" id="PF03932">
    <property type="entry name" value="CutC"/>
    <property type="match status" value="1"/>
</dbReference>
<dbReference type="PANTHER" id="PTHR12598">
    <property type="entry name" value="COPPER HOMEOSTASIS PROTEIN CUTC"/>
    <property type="match status" value="1"/>
</dbReference>
<comment type="similarity">
    <text evidence="1">Belongs to the CutC family.</text>
</comment>